<sequence>MKRLDCEFVSFTAREVMDTTCKNFHKPRTTSERLRHLLRCPLCGICEGKLLGNIYTPTQAHPQSALPAPRATKTRWKGVNDVEEHRGLDDARFYPRWLSSFNFPYINYPTDRGSPHSVLMATNGTMEQVFFQAPIKMLPDEVPSLLYNDGGPRSGGYLINGAL</sequence>
<proteinExistence type="predicted"/>
<dbReference type="EMBL" id="KN838614">
    <property type="protein sequence ID" value="KIK01001.1"/>
    <property type="molecule type" value="Genomic_DNA"/>
</dbReference>
<protein>
    <submittedName>
        <fullName evidence="1">Uncharacterized protein</fullName>
    </submittedName>
</protein>
<evidence type="ECO:0000313" key="2">
    <source>
        <dbReference type="Proteomes" id="UP000054477"/>
    </source>
</evidence>
<dbReference type="AlphaFoldDB" id="A0A0C9X7L0"/>
<evidence type="ECO:0000313" key="1">
    <source>
        <dbReference type="EMBL" id="KIK01001.1"/>
    </source>
</evidence>
<reference evidence="2" key="2">
    <citation type="submission" date="2015-01" db="EMBL/GenBank/DDBJ databases">
        <title>Evolutionary Origins and Diversification of the Mycorrhizal Mutualists.</title>
        <authorList>
            <consortium name="DOE Joint Genome Institute"/>
            <consortium name="Mycorrhizal Genomics Consortium"/>
            <person name="Kohler A."/>
            <person name="Kuo A."/>
            <person name="Nagy L.G."/>
            <person name="Floudas D."/>
            <person name="Copeland A."/>
            <person name="Barry K.W."/>
            <person name="Cichocki N."/>
            <person name="Veneault-Fourrey C."/>
            <person name="LaButti K."/>
            <person name="Lindquist E.A."/>
            <person name="Lipzen A."/>
            <person name="Lundell T."/>
            <person name="Morin E."/>
            <person name="Murat C."/>
            <person name="Riley R."/>
            <person name="Ohm R."/>
            <person name="Sun H."/>
            <person name="Tunlid A."/>
            <person name="Henrissat B."/>
            <person name="Grigoriev I.V."/>
            <person name="Hibbett D.S."/>
            <person name="Martin F."/>
        </authorList>
    </citation>
    <scope>NUCLEOTIDE SEQUENCE [LARGE SCALE GENOMIC DNA]</scope>
    <source>
        <strain evidence="2">LaAM-08-1</strain>
    </source>
</reference>
<keyword evidence="2" id="KW-1185">Reference proteome</keyword>
<gene>
    <name evidence="1" type="ORF">K443DRAFT_582756</name>
</gene>
<reference evidence="1 2" key="1">
    <citation type="submission" date="2014-04" db="EMBL/GenBank/DDBJ databases">
        <authorList>
            <consortium name="DOE Joint Genome Institute"/>
            <person name="Kuo A."/>
            <person name="Kohler A."/>
            <person name="Nagy L.G."/>
            <person name="Floudas D."/>
            <person name="Copeland A."/>
            <person name="Barry K.W."/>
            <person name="Cichocki N."/>
            <person name="Veneault-Fourrey C."/>
            <person name="LaButti K."/>
            <person name="Lindquist E.A."/>
            <person name="Lipzen A."/>
            <person name="Lundell T."/>
            <person name="Morin E."/>
            <person name="Murat C."/>
            <person name="Sun H."/>
            <person name="Tunlid A."/>
            <person name="Henrissat B."/>
            <person name="Grigoriev I.V."/>
            <person name="Hibbett D.S."/>
            <person name="Martin F."/>
            <person name="Nordberg H.P."/>
            <person name="Cantor M.N."/>
            <person name="Hua S.X."/>
        </authorList>
    </citation>
    <scope>NUCLEOTIDE SEQUENCE [LARGE SCALE GENOMIC DNA]</scope>
    <source>
        <strain evidence="1 2">LaAM-08-1</strain>
    </source>
</reference>
<dbReference type="HOGENOM" id="CLU_1627351_0_0_1"/>
<name>A0A0C9X7L0_9AGAR</name>
<dbReference type="Proteomes" id="UP000054477">
    <property type="component" value="Unassembled WGS sequence"/>
</dbReference>
<organism evidence="1 2">
    <name type="scientific">Laccaria amethystina LaAM-08-1</name>
    <dbReference type="NCBI Taxonomy" id="1095629"/>
    <lineage>
        <taxon>Eukaryota</taxon>
        <taxon>Fungi</taxon>
        <taxon>Dikarya</taxon>
        <taxon>Basidiomycota</taxon>
        <taxon>Agaricomycotina</taxon>
        <taxon>Agaricomycetes</taxon>
        <taxon>Agaricomycetidae</taxon>
        <taxon>Agaricales</taxon>
        <taxon>Agaricineae</taxon>
        <taxon>Hydnangiaceae</taxon>
        <taxon>Laccaria</taxon>
    </lineage>
</organism>
<accession>A0A0C9X7L0</accession>